<protein>
    <submittedName>
        <fullName evidence="2">Secreted protein</fullName>
    </submittedName>
</protein>
<dbReference type="PANTHER" id="PTHR43737:SF1">
    <property type="entry name" value="DUF1501 DOMAIN-CONTAINING PROTEIN"/>
    <property type="match status" value="1"/>
</dbReference>
<keyword evidence="3" id="KW-1185">Reference proteome</keyword>
<name>A0A4V2S2U4_9GAMM</name>
<dbReference type="AlphaFoldDB" id="A0A4V2S2U4"/>
<comment type="caution">
    <text evidence="2">The sequence shown here is derived from an EMBL/GenBank/DDBJ whole genome shotgun (WGS) entry which is preliminary data.</text>
</comment>
<dbReference type="InterPro" id="IPR010869">
    <property type="entry name" value="DUF1501"/>
</dbReference>
<accession>A0A4V2S2U4</accession>
<reference evidence="2 3" key="1">
    <citation type="journal article" date="2015" name="Stand. Genomic Sci.">
        <title>Genomic Encyclopedia of Bacterial and Archaeal Type Strains, Phase III: the genomes of soil and plant-associated and newly described type strains.</title>
        <authorList>
            <person name="Whitman W.B."/>
            <person name="Woyke T."/>
            <person name="Klenk H.P."/>
            <person name="Zhou Y."/>
            <person name="Lilburn T.G."/>
            <person name="Beck B.J."/>
            <person name="De Vos P."/>
            <person name="Vandamme P."/>
            <person name="Eisen J.A."/>
            <person name="Garrity G."/>
            <person name="Hugenholtz P."/>
            <person name="Kyrpides N.C."/>
        </authorList>
    </citation>
    <scope>NUCLEOTIDE SEQUENCE [LARGE SCALE GENOMIC DNA]</scope>
    <source>
        <strain evidence="2 3">A3</strain>
    </source>
</reference>
<dbReference type="InterPro" id="IPR019546">
    <property type="entry name" value="TAT_signal_bac_arc"/>
</dbReference>
<dbReference type="RefSeq" id="WP_131994354.1">
    <property type="nucleotide sequence ID" value="NZ_JACGXM010000005.1"/>
</dbReference>
<organism evidence="2 3">
    <name type="scientific">Dokdonella fugitiva</name>
    <dbReference type="NCBI Taxonomy" id="328517"/>
    <lineage>
        <taxon>Bacteria</taxon>
        <taxon>Pseudomonadati</taxon>
        <taxon>Pseudomonadota</taxon>
        <taxon>Gammaproteobacteria</taxon>
        <taxon>Lysobacterales</taxon>
        <taxon>Rhodanobacteraceae</taxon>
        <taxon>Dokdonella</taxon>
    </lineage>
</organism>
<dbReference type="PROSITE" id="PS51318">
    <property type="entry name" value="TAT"/>
    <property type="match status" value="1"/>
</dbReference>
<dbReference type="NCBIfam" id="TIGR01409">
    <property type="entry name" value="TAT_signal_seq"/>
    <property type="match status" value="1"/>
</dbReference>
<proteinExistence type="predicted"/>
<evidence type="ECO:0000313" key="3">
    <source>
        <dbReference type="Proteomes" id="UP000294862"/>
    </source>
</evidence>
<dbReference type="Proteomes" id="UP000294862">
    <property type="component" value="Unassembled WGS sequence"/>
</dbReference>
<evidence type="ECO:0000256" key="1">
    <source>
        <dbReference type="ARBA" id="ARBA00022729"/>
    </source>
</evidence>
<sequence>MSHSRTSRREFLRALAIAACSGGTAALFPQLRMMGSALANTSSLPGYKALVCVYLAGGNDSWNMLVPFDDARHAVYAEARGGVYNAQSNADGLALGIPTGANVALQKIIDAADASSATNQYFVHPRMADLGALYRANKLAFVANVGTLVKPIVKADYAIAANRPPQLYSHSDQENLWHQGNSLRNSVIGWGGRCGDVVRSSNANQDLSACISISGANRFEIGLSTVPYRMSSNGLSSLSGACNPTPCNGVSATSVRDNALNALLADTYASDFAGEYSRVFARSRDLYNLLKTGLDGTTIVQAFPANNSLASQLLMVAKMIKLSKAQNYASRQIYYVRLGGFDLHSGLMSGGNNDHAALLKLVSDAVSAFWQALAPGDVDAQNEVTLFTASEFARTLQSNGSGSDHAWGGVQFVLGGAVSGGRLYTNGGGPISGFPDQRLDAPNNFSRGQMIPGIGVDQYAATLAQWLGVTSPSDLAAIFPNLANFGSANLGFV</sequence>
<dbReference type="EMBL" id="SLWQ01000002">
    <property type="protein sequence ID" value="TCO41770.1"/>
    <property type="molecule type" value="Genomic_DNA"/>
</dbReference>
<evidence type="ECO:0000313" key="2">
    <source>
        <dbReference type="EMBL" id="TCO41770.1"/>
    </source>
</evidence>
<dbReference type="Pfam" id="PF07394">
    <property type="entry name" value="DUF1501"/>
    <property type="match status" value="1"/>
</dbReference>
<dbReference type="OrthoDB" id="9779968at2"/>
<dbReference type="InterPro" id="IPR006311">
    <property type="entry name" value="TAT_signal"/>
</dbReference>
<keyword evidence="1" id="KW-0732">Signal</keyword>
<gene>
    <name evidence="2" type="ORF">EV148_102121</name>
</gene>
<dbReference type="PANTHER" id="PTHR43737">
    <property type="entry name" value="BLL7424 PROTEIN"/>
    <property type="match status" value="1"/>
</dbReference>